<feature type="compositionally biased region" description="Basic and acidic residues" evidence="9">
    <location>
        <begin position="234"/>
        <end position="243"/>
    </location>
</feature>
<dbReference type="PANTHER" id="PTHR14471">
    <property type="entry name" value="MARCH7/10 E3 UBIQUITIN PROTEIN LIGASE FAMILY MEMBER"/>
    <property type="match status" value="1"/>
</dbReference>
<feature type="compositionally biased region" description="Basic and acidic residues" evidence="9">
    <location>
        <begin position="607"/>
        <end position="625"/>
    </location>
</feature>
<keyword evidence="8" id="KW-0862">Zinc</keyword>
<evidence type="ECO:0000313" key="11">
    <source>
        <dbReference type="EMBL" id="CAH1272541.1"/>
    </source>
</evidence>
<feature type="domain" description="RING-CH-type" evidence="10">
    <location>
        <begin position="427"/>
        <end position="481"/>
    </location>
</feature>
<feature type="compositionally biased region" description="Polar residues" evidence="9">
    <location>
        <begin position="161"/>
        <end position="172"/>
    </location>
</feature>
<evidence type="ECO:0000256" key="6">
    <source>
        <dbReference type="ARBA" id="ARBA00022771"/>
    </source>
</evidence>
<evidence type="ECO:0000259" key="10">
    <source>
        <dbReference type="SMART" id="SM00744"/>
    </source>
</evidence>
<comment type="catalytic activity">
    <reaction evidence="1">
        <text>S-ubiquitinyl-[E2 ubiquitin-conjugating enzyme]-L-cysteine + [acceptor protein]-L-lysine = [E2 ubiquitin-conjugating enzyme]-L-cysteine + N(6)-ubiquitinyl-[acceptor protein]-L-lysine.</text>
        <dbReference type="EC" id="2.3.2.27"/>
    </reaction>
</comment>
<feature type="compositionally biased region" description="Basic and acidic residues" evidence="9">
    <location>
        <begin position="203"/>
        <end position="228"/>
    </location>
</feature>
<dbReference type="Gene3D" id="3.30.40.10">
    <property type="entry name" value="Zinc/RING finger domain, C3HC4 (zinc finger)"/>
    <property type="match status" value="1"/>
</dbReference>
<feature type="compositionally biased region" description="Polar residues" evidence="9">
    <location>
        <begin position="271"/>
        <end position="287"/>
    </location>
</feature>
<dbReference type="EC" id="2.3.2.27" evidence="3"/>
<evidence type="ECO:0000256" key="5">
    <source>
        <dbReference type="ARBA" id="ARBA00022723"/>
    </source>
</evidence>
<feature type="region of interest" description="Disordered" evidence="9">
    <location>
        <begin position="385"/>
        <end position="428"/>
    </location>
</feature>
<dbReference type="GO" id="GO:0008270">
    <property type="term" value="F:zinc ion binding"/>
    <property type="evidence" value="ECO:0007669"/>
    <property type="project" value="UniProtKB-KW"/>
</dbReference>
<dbReference type="GO" id="GO:0061630">
    <property type="term" value="F:ubiquitin protein ligase activity"/>
    <property type="evidence" value="ECO:0007669"/>
    <property type="project" value="UniProtKB-EC"/>
</dbReference>
<keyword evidence="5" id="KW-0479">Metal-binding</keyword>
<comment type="pathway">
    <text evidence="2">Protein modification; protein ubiquitination.</text>
</comment>
<keyword evidence="4" id="KW-0808">Transferase</keyword>
<dbReference type="InterPro" id="IPR011016">
    <property type="entry name" value="Znf_RING-CH"/>
</dbReference>
<dbReference type="InterPro" id="IPR013083">
    <property type="entry name" value="Znf_RING/FYVE/PHD"/>
</dbReference>
<evidence type="ECO:0000313" key="12">
    <source>
        <dbReference type="Proteomes" id="UP000838412"/>
    </source>
</evidence>
<dbReference type="PANTHER" id="PTHR14471:SF5">
    <property type="entry name" value="E3 UBIQUITIN-PROTEIN LIGASE MARCHF10-RELATED"/>
    <property type="match status" value="1"/>
</dbReference>
<reference evidence="11" key="1">
    <citation type="submission" date="2022-01" db="EMBL/GenBank/DDBJ databases">
        <authorList>
            <person name="Braso-Vives M."/>
        </authorList>
    </citation>
    <scope>NUCLEOTIDE SEQUENCE</scope>
</reference>
<evidence type="ECO:0000256" key="2">
    <source>
        <dbReference type="ARBA" id="ARBA00004906"/>
    </source>
</evidence>
<evidence type="ECO:0000256" key="8">
    <source>
        <dbReference type="ARBA" id="ARBA00022833"/>
    </source>
</evidence>
<keyword evidence="12" id="KW-1185">Reference proteome</keyword>
<keyword evidence="6" id="KW-0863">Zinc-finger</keyword>
<dbReference type="Proteomes" id="UP000838412">
    <property type="component" value="Chromosome 8"/>
</dbReference>
<sequence>MDRRQAATPAHRARLRRLVGSDEVRVTDREFMSNLQRKLEQEREMRMRRQEQARAKSELERQRRARNWHPPPQPLPPPARAASEEGDTRPAQARRPKVNLSLDTAGITPRERLSDNGDSGNVNISTRNTGRTQYRWEEGGARPKRRTPSVREIEEPYSARPRQTSQSENRNLSVRRPAGTSQEIASQRVISGTSPRRTIVLRESADASARRPRVDSQGDARSESDNRRGLSTHDQQEEDRLLDRPQSPQRTVFFRSQHTAPRRTSRMLETDSISSRQAQASLNTAVSRSRGDTESLPNVGNGASPRRLVTQGSLSALTERVNAVNSGVVSRRTPVKSREIARDNAAVPITEAGGAVGVQATHAQSIERANHGVSTSVIAATAPVPSPRSLLGATTAAPRSSSPPPKPPSIHSLSSHGNDDEEDDGPSCRICQMTEETVDNKLIEPCGCAGSLRYIHKECLKRWMETRHRQGHNARICELCHKAVTIDVGADLRGPDPRLRLEQAERNMMQSGLYILMLLQLCERRLSQLVDMMENPPPPGGAQAAAAAAAAAGAAGAMGVEHPLAMEQRQYMMDRLMQLRHGIALLTAMEVNDSSDEEDNESYMSRNDVRRMGEALARERSQPRDRGRRGGAGRGGAGLS</sequence>
<feature type="compositionally biased region" description="Pro residues" evidence="9">
    <location>
        <begin position="69"/>
        <end position="79"/>
    </location>
</feature>
<protein>
    <recommendedName>
        <fullName evidence="3">RING-type E3 ubiquitin transferase</fullName>
        <ecNumber evidence="3">2.3.2.27</ecNumber>
    </recommendedName>
</protein>
<evidence type="ECO:0000256" key="9">
    <source>
        <dbReference type="SAM" id="MobiDB-lite"/>
    </source>
</evidence>
<dbReference type="EMBL" id="OV696693">
    <property type="protein sequence ID" value="CAH1272541.1"/>
    <property type="molecule type" value="Genomic_DNA"/>
</dbReference>
<proteinExistence type="predicted"/>
<feature type="compositionally biased region" description="Polar residues" evidence="9">
    <location>
        <begin position="246"/>
        <end position="259"/>
    </location>
</feature>
<feature type="compositionally biased region" description="Polar residues" evidence="9">
    <location>
        <begin position="116"/>
        <end position="132"/>
    </location>
</feature>
<name>A0A8K0EZR2_BRALA</name>
<dbReference type="SUPFAM" id="SSF57850">
    <property type="entry name" value="RING/U-box"/>
    <property type="match status" value="1"/>
</dbReference>
<feature type="region of interest" description="Disordered" evidence="9">
    <location>
        <begin position="592"/>
        <end position="640"/>
    </location>
</feature>
<evidence type="ECO:0000256" key="7">
    <source>
        <dbReference type="ARBA" id="ARBA00022786"/>
    </source>
</evidence>
<dbReference type="InterPro" id="IPR052297">
    <property type="entry name" value="RING-CH-type_E3_ubiq-ligase"/>
</dbReference>
<keyword evidence="7" id="KW-0833">Ubl conjugation pathway</keyword>
<organism evidence="11 12">
    <name type="scientific">Branchiostoma lanceolatum</name>
    <name type="common">Common lancelet</name>
    <name type="synonym">Amphioxus lanceolatum</name>
    <dbReference type="NCBI Taxonomy" id="7740"/>
    <lineage>
        <taxon>Eukaryota</taxon>
        <taxon>Metazoa</taxon>
        <taxon>Chordata</taxon>
        <taxon>Cephalochordata</taxon>
        <taxon>Leptocardii</taxon>
        <taxon>Amphioxiformes</taxon>
        <taxon>Branchiostomatidae</taxon>
        <taxon>Branchiostoma</taxon>
    </lineage>
</organism>
<dbReference type="Pfam" id="PF12906">
    <property type="entry name" value="RINGv"/>
    <property type="match status" value="1"/>
</dbReference>
<feature type="compositionally biased region" description="Basic and acidic residues" evidence="9">
    <location>
        <begin position="33"/>
        <end position="62"/>
    </location>
</feature>
<evidence type="ECO:0000256" key="4">
    <source>
        <dbReference type="ARBA" id="ARBA00022679"/>
    </source>
</evidence>
<accession>A0A8K0EZR2</accession>
<evidence type="ECO:0000256" key="1">
    <source>
        <dbReference type="ARBA" id="ARBA00000900"/>
    </source>
</evidence>
<feature type="compositionally biased region" description="Polar residues" evidence="9">
    <location>
        <begin position="179"/>
        <end position="196"/>
    </location>
</feature>
<dbReference type="AlphaFoldDB" id="A0A8K0EZR2"/>
<dbReference type="CDD" id="cd16495">
    <property type="entry name" value="RING_CH-C4HC3_MARCH"/>
    <property type="match status" value="1"/>
</dbReference>
<gene>
    <name evidence="11" type="primary">MARCH7</name>
    <name evidence="11" type="ORF">BLAG_LOCUS24156</name>
</gene>
<dbReference type="SMART" id="SM00744">
    <property type="entry name" value="RINGv"/>
    <property type="match status" value="1"/>
</dbReference>
<feature type="region of interest" description="Disordered" evidence="9">
    <location>
        <begin position="33"/>
        <end position="306"/>
    </location>
</feature>
<dbReference type="OrthoDB" id="2154780at2759"/>
<evidence type="ECO:0000256" key="3">
    <source>
        <dbReference type="ARBA" id="ARBA00012483"/>
    </source>
</evidence>